<sequence length="82" mass="8991">MATSRQALWMMAQKRDIADCAGGRGFISPPRACRDSEEPEMFVRHRQVLPAAVVLFALSACAAPVSSAPERLLPRRRLTLPG</sequence>
<evidence type="ECO:0000313" key="1">
    <source>
        <dbReference type="EMBL" id="GIE65936.1"/>
    </source>
</evidence>
<gene>
    <name evidence="1" type="ORF">Apa02nite_020440</name>
</gene>
<evidence type="ECO:0000313" key="2">
    <source>
        <dbReference type="Proteomes" id="UP000624709"/>
    </source>
</evidence>
<comment type="caution">
    <text evidence="1">The sequence shown here is derived from an EMBL/GenBank/DDBJ whole genome shotgun (WGS) entry which is preliminary data.</text>
</comment>
<keyword evidence="2" id="KW-1185">Reference proteome</keyword>
<reference evidence="1 2" key="1">
    <citation type="submission" date="2021-01" db="EMBL/GenBank/DDBJ databases">
        <title>Whole genome shotgun sequence of Actinoplanes palleronii NBRC 14916.</title>
        <authorList>
            <person name="Komaki H."/>
            <person name="Tamura T."/>
        </authorList>
    </citation>
    <scope>NUCLEOTIDE SEQUENCE [LARGE SCALE GENOMIC DNA]</scope>
    <source>
        <strain evidence="1 2">NBRC 14916</strain>
    </source>
</reference>
<dbReference type="Proteomes" id="UP000624709">
    <property type="component" value="Unassembled WGS sequence"/>
</dbReference>
<name>A0ABQ4B662_9ACTN</name>
<organism evidence="1 2">
    <name type="scientific">Actinoplanes palleronii</name>
    <dbReference type="NCBI Taxonomy" id="113570"/>
    <lineage>
        <taxon>Bacteria</taxon>
        <taxon>Bacillati</taxon>
        <taxon>Actinomycetota</taxon>
        <taxon>Actinomycetes</taxon>
        <taxon>Micromonosporales</taxon>
        <taxon>Micromonosporaceae</taxon>
        <taxon>Actinoplanes</taxon>
    </lineage>
</organism>
<dbReference type="EMBL" id="BOMS01000026">
    <property type="protein sequence ID" value="GIE65936.1"/>
    <property type="molecule type" value="Genomic_DNA"/>
</dbReference>
<protein>
    <submittedName>
        <fullName evidence="1">Uncharacterized protein</fullName>
    </submittedName>
</protein>
<accession>A0ABQ4B662</accession>
<proteinExistence type="predicted"/>